<name>A0ABX3IJT7_9BACT</name>
<gene>
    <name evidence="2" type="ORF">XJ44_00065</name>
</gene>
<reference evidence="2 3" key="1">
    <citation type="submission" date="2015-06" db="EMBL/GenBank/DDBJ databases">
        <title>Genome sequencing of Thermotogales isolates from hydrothermal vents.</title>
        <authorList>
            <person name="Haverkamp T.H."/>
            <person name="Kublanov I.V."/>
            <person name="Nesbo C.L."/>
        </authorList>
    </citation>
    <scope>NUCLEOTIDE SEQUENCE [LARGE SCALE GENOMIC DNA]</scope>
    <source>
        <strain evidence="3">ik275mar</strain>
    </source>
</reference>
<organism evidence="2 3">
    <name type="scientific">Thermosipho affectus</name>
    <dbReference type="NCBI Taxonomy" id="660294"/>
    <lineage>
        <taxon>Bacteria</taxon>
        <taxon>Thermotogati</taxon>
        <taxon>Thermotogota</taxon>
        <taxon>Thermotogae</taxon>
        <taxon>Thermotogales</taxon>
        <taxon>Fervidobacteriaceae</taxon>
        <taxon>Thermosipho</taxon>
    </lineage>
</organism>
<dbReference type="RefSeq" id="WP_075665055.1">
    <property type="nucleotide sequence ID" value="NZ_LBFC01000001.1"/>
</dbReference>
<keyword evidence="3" id="KW-1185">Reference proteome</keyword>
<keyword evidence="1" id="KW-0472">Membrane</keyword>
<sequence length="87" mass="10083">MAVSVQAKRSKEVSIRLSKFFKFVFFVTIPVILVILSFAISLHYSRLNLEIQIQKEAFKRETLELNRKIININKNIEALMVGSETLK</sequence>
<proteinExistence type="predicted"/>
<dbReference type="Proteomes" id="UP000242616">
    <property type="component" value="Unassembled WGS sequence"/>
</dbReference>
<accession>A0ABX3IJT7</accession>
<evidence type="ECO:0000313" key="3">
    <source>
        <dbReference type="Proteomes" id="UP000242616"/>
    </source>
</evidence>
<comment type="caution">
    <text evidence="2">The sequence shown here is derived from an EMBL/GenBank/DDBJ whole genome shotgun (WGS) entry which is preliminary data.</text>
</comment>
<evidence type="ECO:0000256" key="1">
    <source>
        <dbReference type="SAM" id="Phobius"/>
    </source>
</evidence>
<protein>
    <submittedName>
        <fullName evidence="2">Uncharacterized protein</fullName>
    </submittedName>
</protein>
<dbReference type="EMBL" id="LBFC01000001">
    <property type="protein sequence ID" value="ONN28100.1"/>
    <property type="molecule type" value="Genomic_DNA"/>
</dbReference>
<feature type="transmembrane region" description="Helical" evidence="1">
    <location>
        <begin position="20"/>
        <end position="44"/>
    </location>
</feature>
<keyword evidence="1" id="KW-0812">Transmembrane</keyword>
<evidence type="ECO:0000313" key="2">
    <source>
        <dbReference type="EMBL" id="ONN28100.1"/>
    </source>
</evidence>
<keyword evidence="1" id="KW-1133">Transmembrane helix</keyword>